<dbReference type="Gene3D" id="3.40.50.20">
    <property type="match status" value="1"/>
</dbReference>
<evidence type="ECO:0000259" key="3">
    <source>
        <dbReference type="PROSITE" id="PS50975"/>
    </source>
</evidence>
<dbReference type="PROSITE" id="PS50975">
    <property type="entry name" value="ATP_GRASP"/>
    <property type="match status" value="1"/>
</dbReference>
<keyword evidence="1" id="KW-0067">ATP-binding</keyword>
<proteinExistence type="predicted"/>
<comment type="caution">
    <text evidence="4">The sequence shown here is derived from an EMBL/GenBank/DDBJ whole genome shotgun (WGS) entry which is preliminary data.</text>
</comment>
<dbReference type="Gene3D" id="3.30.470.20">
    <property type="entry name" value="ATP-grasp fold, B domain"/>
    <property type="match status" value="1"/>
</dbReference>
<dbReference type="Pfam" id="PF15632">
    <property type="entry name" value="ATPgrasp_Ter"/>
    <property type="match status" value="1"/>
</dbReference>
<protein>
    <submittedName>
        <fullName evidence="4">Carboxylate--amine ligase</fullName>
    </submittedName>
</protein>
<evidence type="ECO:0000256" key="1">
    <source>
        <dbReference type="PROSITE-ProRule" id="PRU00409"/>
    </source>
</evidence>
<gene>
    <name evidence="4" type="ORF">GRX66_02965</name>
</gene>
<organism evidence="4 5">
    <name type="scientific">Halobacterium bonnevillei</name>
    <dbReference type="NCBI Taxonomy" id="2692200"/>
    <lineage>
        <taxon>Archaea</taxon>
        <taxon>Methanobacteriati</taxon>
        <taxon>Methanobacteriota</taxon>
        <taxon>Stenosarchaea group</taxon>
        <taxon>Halobacteria</taxon>
        <taxon>Halobacteriales</taxon>
        <taxon>Halobacteriaceae</taxon>
        <taxon>Halobacterium</taxon>
    </lineage>
</organism>
<dbReference type="InterPro" id="IPR011761">
    <property type="entry name" value="ATP-grasp"/>
</dbReference>
<name>A0A6B0SCZ0_9EURY</name>
<dbReference type="GO" id="GO:0016874">
    <property type="term" value="F:ligase activity"/>
    <property type="evidence" value="ECO:0007669"/>
    <property type="project" value="UniProtKB-KW"/>
</dbReference>
<dbReference type="SUPFAM" id="SSF56059">
    <property type="entry name" value="Glutathione synthetase ATP-binding domain-like"/>
    <property type="match status" value="1"/>
</dbReference>
<dbReference type="GO" id="GO:0005524">
    <property type="term" value="F:ATP binding"/>
    <property type="evidence" value="ECO:0007669"/>
    <property type="project" value="UniProtKB-UniRule"/>
</dbReference>
<reference evidence="4 5" key="1">
    <citation type="submission" date="2019-12" db="EMBL/GenBank/DDBJ databases">
        <title>Isolation and characterization of three novel carbon monoxide-oxidizing members of Halobacteria from salione crusts and soils.</title>
        <authorList>
            <person name="Myers M.R."/>
            <person name="King G.M."/>
        </authorList>
    </citation>
    <scope>NUCLEOTIDE SEQUENCE [LARGE SCALE GENOMIC DNA]</scope>
    <source>
        <strain evidence="4 5">PCN9</strain>
    </source>
</reference>
<dbReference type="GO" id="GO:0046872">
    <property type="term" value="F:metal ion binding"/>
    <property type="evidence" value="ECO:0007669"/>
    <property type="project" value="InterPro"/>
</dbReference>
<feature type="domain" description="ATP-grasp" evidence="3">
    <location>
        <begin position="131"/>
        <end position="329"/>
    </location>
</feature>
<keyword evidence="1" id="KW-0547">Nucleotide-binding</keyword>
<evidence type="ECO:0000256" key="2">
    <source>
        <dbReference type="SAM" id="MobiDB-lite"/>
    </source>
</evidence>
<evidence type="ECO:0000313" key="4">
    <source>
        <dbReference type="EMBL" id="MXR19615.1"/>
    </source>
</evidence>
<dbReference type="EMBL" id="WUUU01000010">
    <property type="protein sequence ID" value="MXR19615.1"/>
    <property type="molecule type" value="Genomic_DNA"/>
</dbReference>
<keyword evidence="4" id="KW-0436">Ligase</keyword>
<feature type="region of interest" description="Disordered" evidence="2">
    <location>
        <begin position="412"/>
        <end position="435"/>
    </location>
</feature>
<dbReference type="Proteomes" id="UP000471521">
    <property type="component" value="Unassembled WGS sequence"/>
</dbReference>
<accession>A0A6B0SCZ0</accession>
<sequence length="435" mass="47830">MAWIVCSPTAPDARVLVLDGDSQASLSVVSSLGSRGVDVTVGAAAENSIGRYSRYVDREYVHPEPSERPVAFANELFDFLTRTDHFAVIPTRDDTTTVVSRNKQRLADTGTHVGVEDWERFQRVANKARTFAFATDLDVPTPETHAPASLADVEAIADDVAYPVIVKSRSKHVADSHGRLYTHEVGSNDYADSPADLLETYERLRNASEGTRNEPPLVQECIPGQTTTTVGLAREGELLAHFQERRLRTTPASGGSSTLIRGFRDDRMLAYARTVVAEIDWTGPIQVEFMWTPDGEFYLVEVNGRYWGSLPLAVASGVDVPWLHYSLLAGEKPCVPGCYRDDVVQQRLLYGDLKWLAEQLADGNPAAIGPFLQALATTSQVFVRPSDPLTTLAALRQAAELGVEALQAELRDVFPDREPPSTPDDKPIQVEQGRR</sequence>
<evidence type="ECO:0000313" key="5">
    <source>
        <dbReference type="Proteomes" id="UP000471521"/>
    </source>
</evidence>
<dbReference type="AlphaFoldDB" id="A0A6B0SCZ0"/>
<keyword evidence="5" id="KW-1185">Reference proteome</keyword>